<gene>
    <name evidence="1" type="ORF">QFC22_001458</name>
</gene>
<sequence>MDPSGLSRSASVRHENTPQSQKSQEHITHVASTGDPTTRTQQELIDDLYEEFEDLMPFGSLPVLTKNGPTRTLEEHRRLSVAGMCELLREIPSQRHEIPHIPSTPPPPPYVEDVLDDPRAKKFRPRGPSSAAQSSHDEHATASATPMRAVH</sequence>
<protein>
    <submittedName>
        <fullName evidence="1">Uncharacterized protein</fullName>
    </submittedName>
</protein>
<evidence type="ECO:0000313" key="2">
    <source>
        <dbReference type="Proteomes" id="UP001243375"/>
    </source>
</evidence>
<organism evidence="1 2">
    <name type="scientific">Naganishia vaughanmartiniae</name>
    <dbReference type="NCBI Taxonomy" id="1424756"/>
    <lineage>
        <taxon>Eukaryota</taxon>
        <taxon>Fungi</taxon>
        <taxon>Dikarya</taxon>
        <taxon>Basidiomycota</taxon>
        <taxon>Agaricomycotina</taxon>
        <taxon>Tremellomycetes</taxon>
        <taxon>Filobasidiales</taxon>
        <taxon>Filobasidiaceae</taxon>
        <taxon>Naganishia</taxon>
    </lineage>
</organism>
<reference evidence="1" key="1">
    <citation type="submission" date="2023-04" db="EMBL/GenBank/DDBJ databases">
        <title>Draft Genome sequencing of Naganishia species isolated from polar environments using Oxford Nanopore Technology.</title>
        <authorList>
            <person name="Leo P."/>
            <person name="Venkateswaran K."/>
        </authorList>
    </citation>
    <scope>NUCLEOTIDE SEQUENCE</scope>
    <source>
        <strain evidence="1">MNA-CCFEE 5425</strain>
    </source>
</reference>
<dbReference type="Proteomes" id="UP001243375">
    <property type="component" value="Unassembled WGS sequence"/>
</dbReference>
<evidence type="ECO:0000313" key="1">
    <source>
        <dbReference type="EMBL" id="KAJ9123261.1"/>
    </source>
</evidence>
<accession>A0ACC2XHZ6</accession>
<keyword evidence="2" id="KW-1185">Reference proteome</keyword>
<proteinExistence type="predicted"/>
<dbReference type="EMBL" id="JASBWU010000003">
    <property type="protein sequence ID" value="KAJ9123261.1"/>
    <property type="molecule type" value="Genomic_DNA"/>
</dbReference>
<name>A0ACC2XHZ6_9TREE</name>
<comment type="caution">
    <text evidence="1">The sequence shown here is derived from an EMBL/GenBank/DDBJ whole genome shotgun (WGS) entry which is preliminary data.</text>
</comment>